<sequence>MDTHQGLDMKKRAGQANGHRGAGGGGGGGRSREWPRRSGCERGPEEGRGGEIKHAHGEREGRKRSGRKRAGRQAAAALARTPPLEKQTHLGEARAGQRGLRGRLAAGCAEEVGELGEAR</sequence>
<accession>A0A8C3UQX1</accession>
<keyword evidence="3" id="KW-1185">Reference proteome</keyword>
<protein>
    <submittedName>
        <fullName evidence="2">Uncharacterized protein</fullName>
    </submittedName>
</protein>
<feature type="compositionally biased region" description="Gly residues" evidence="1">
    <location>
        <begin position="20"/>
        <end position="29"/>
    </location>
</feature>
<dbReference type="Ensembl" id="ENSCUST00005016478.1">
    <property type="protein sequence ID" value="ENSCUSP00005015871.1"/>
    <property type="gene ID" value="ENSCUSG00005010203.1"/>
</dbReference>
<feature type="compositionally biased region" description="Basic and acidic residues" evidence="1">
    <location>
        <begin position="1"/>
        <end position="11"/>
    </location>
</feature>
<dbReference type="Proteomes" id="UP000694563">
    <property type="component" value="Chromosome 3"/>
</dbReference>
<name>A0A8C3UQX1_CATUS</name>
<evidence type="ECO:0000256" key="1">
    <source>
        <dbReference type="SAM" id="MobiDB-lite"/>
    </source>
</evidence>
<feature type="region of interest" description="Disordered" evidence="1">
    <location>
        <begin position="1"/>
        <end position="101"/>
    </location>
</feature>
<reference evidence="2" key="2">
    <citation type="submission" date="2025-08" db="UniProtKB">
        <authorList>
            <consortium name="Ensembl"/>
        </authorList>
    </citation>
    <scope>IDENTIFICATION</scope>
</reference>
<reference evidence="2" key="3">
    <citation type="submission" date="2025-09" db="UniProtKB">
        <authorList>
            <consortium name="Ensembl"/>
        </authorList>
    </citation>
    <scope>IDENTIFICATION</scope>
</reference>
<dbReference type="AlphaFoldDB" id="A0A8C3UQX1"/>
<proteinExistence type="predicted"/>
<evidence type="ECO:0000313" key="3">
    <source>
        <dbReference type="Proteomes" id="UP000694563"/>
    </source>
</evidence>
<reference evidence="2" key="1">
    <citation type="submission" date="2020-10" db="EMBL/GenBank/DDBJ databases">
        <title>Catharus ustulatus (Swainson's thrush) genome, bCatUst1, primary haplotype v2.</title>
        <authorList>
            <person name="Delmore K."/>
            <person name="Vafadar M."/>
            <person name="Formenti G."/>
            <person name="Chow W."/>
            <person name="Pelan S."/>
            <person name="Howe K."/>
            <person name="Rhie A."/>
            <person name="Mountcastle J."/>
            <person name="Haase B."/>
            <person name="Fedrigo O."/>
            <person name="Jarvis E.D."/>
        </authorList>
    </citation>
    <scope>NUCLEOTIDE SEQUENCE [LARGE SCALE GENOMIC DNA]</scope>
</reference>
<evidence type="ECO:0000313" key="2">
    <source>
        <dbReference type="Ensembl" id="ENSCUSP00005015871.1"/>
    </source>
</evidence>
<organism evidence="2 3">
    <name type="scientific">Catharus ustulatus</name>
    <name type="common">Russet-backed thrush</name>
    <name type="synonym">Hylocichla ustulatus</name>
    <dbReference type="NCBI Taxonomy" id="91951"/>
    <lineage>
        <taxon>Eukaryota</taxon>
        <taxon>Metazoa</taxon>
        <taxon>Chordata</taxon>
        <taxon>Craniata</taxon>
        <taxon>Vertebrata</taxon>
        <taxon>Euteleostomi</taxon>
        <taxon>Archelosauria</taxon>
        <taxon>Archosauria</taxon>
        <taxon>Dinosauria</taxon>
        <taxon>Saurischia</taxon>
        <taxon>Theropoda</taxon>
        <taxon>Coelurosauria</taxon>
        <taxon>Aves</taxon>
        <taxon>Neognathae</taxon>
        <taxon>Neoaves</taxon>
        <taxon>Telluraves</taxon>
        <taxon>Australaves</taxon>
        <taxon>Passeriformes</taxon>
        <taxon>Turdidae</taxon>
        <taxon>Catharus</taxon>
    </lineage>
</organism>
<feature type="compositionally biased region" description="Basic and acidic residues" evidence="1">
    <location>
        <begin position="30"/>
        <end position="63"/>
    </location>
</feature>